<name>A0ABT6C2G3_9MICO</name>
<evidence type="ECO:0000313" key="3">
    <source>
        <dbReference type="Proteomes" id="UP001528912"/>
    </source>
</evidence>
<comment type="caution">
    <text evidence="2">The sequence shown here is derived from an EMBL/GenBank/DDBJ whole genome shotgun (WGS) entry which is preliminary data.</text>
</comment>
<reference evidence="2 3" key="1">
    <citation type="submission" date="2023-03" db="EMBL/GenBank/DDBJ databases">
        <title>YIM 133296 draft genome.</title>
        <authorList>
            <person name="Xiong L."/>
        </authorList>
    </citation>
    <scope>NUCLEOTIDE SEQUENCE [LARGE SCALE GENOMIC DNA]</scope>
    <source>
        <strain evidence="2 3">YIM 133296</strain>
    </source>
</reference>
<protein>
    <submittedName>
        <fullName evidence="2">GAF domain-containing protein</fullName>
    </submittedName>
</protein>
<dbReference type="Proteomes" id="UP001528912">
    <property type="component" value="Unassembled WGS sequence"/>
</dbReference>
<dbReference type="InterPro" id="IPR029016">
    <property type="entry name" value="GAF-like_dom_sf"/>
</dbReference>
<organism evidence="2 3">
    <name type="scientific">Luteipulveratus flavus</name>
    <dbReference type="NCBI Taxonomy" id="3031728"/>
    <lineage>
        <taxon>Bacteria</taxon>
        <taxon>Bacillati</taxon>
        <taxon>Actinomycetota</taxon>
        <taxon>Actinomycetes</taxon>
        <taxon>Micrococcales</taxon>
        <taxon>Dermacoccaceae</taxon>
        <taxon>Luteipulveratus</taxon>
    </lineage>
</organism>
<dbReference type="EMBL" id="JAROAV010000008">
    <property type="protein sequence ID" value="MDF8263129.1"/>
    <property type="molecule type" value="Genomic_DNA"/>
</dbReference>
<sequence length="395" mass="42610">MGHPPVRPLVTESWMRSAAAGVRVDQAEAPITIPDDELADYRSAHPLFRAFPVLEDVLADAARSSDALMAVSDEHGQLLWVCGTPTTLRRAEAIGFVEGSSWDERVAGTNAPGTALTLDRPVQVVRAEHFRASVQQWSCAAVPIHDLHSGSLLGILDVTGGDQIVVPQTMAMLRAAARLAELELLRPDSGHGLLVQDTPGGGVPLDVTGLGRDEMRVVVDGRQHRLSPRHSELLTLLVDARDGLSGDEVACGLYESGTGDSTVRAELIRLRRALGEDVLRSRPYRLHADVVTDWTGVEARLAAGDVVGAARAYRGPLLPHSVAPGVVRVRDRVHAAMTSAVIACGRADLLSSWTRSTWGADDDRAWEALRRALPLSSPMRRLAQAQLDRIDAELR</sequence>
<dbReference type="Pfam" id="PF01590">
    <property type="entry name" value="GAF"/>
    <property type="match status" value="1"/>
</dbReference>
<accession>A0ABT6C2G3</accession>
<dbReference type="RefSeq" id="WP_277190913.1">
    <property type="nucleotide sequence ID" value="NZ_JAROAV010000008.1"/>
</dbReference>
<keyword evidence="3" id="KW-1185">Reference proteome</keyword>
<evidence type="ECO:0000313" key="2">
    <source>
        <dbReference type="EMBL" id="MDF8263129.1"/>
    </source>
</evidence>
<evidence type="ECO:0000259" key="1">
    <source>
        <dbReference type="Pfam" id="PF01590"/>
    </source>
</evidence>
<feature type="domain" description="GAF" evidence="1">
    <location>
        <begin position="80"/>
        <end position="184"/>
    </location>
</feature>
<proteinExistence type="predicted"/>
<dbReference type="InterPro" id="IPR003018">
    <property type="entry name" value="GAF"/>
</dbReference>
<gene>
    <name evidence="2" type="ORF">P4R38_02565</name>
</gene>
<dbReference type="Gene3D" id="3.30.450.40">
    <property type="match status" value="1"/>
</dbReference>